<evidence type="ECO:0000256" key="1">
    <source>
        <dbReference type="SAM" id="MobiDB-lite"/>
    </source>
</evidence>
<evidence type="ECO:0000313" key="2">
    <source>
        <dbReference type="EMBL" id="KIY96441.1"/>
    </source>
</evidence>
<dbReference type="AlphaFoldDB" id="A0A0D2M595"/>
<organism evidence="2 3">
    <name type="scientific">Monoraphidium neglectum</name>
    <dbReference type="NCBI Taxonomy" id="145388"/>
    <lineage>
        <taxon>Eukaryota</taxon>
        <taxon>Viridiplantae</taxon>
        <taxon>Chlorophyta</taxon>
        <taxon>core chlorophytes</taxon>
        <taxon>Chlorophyceae</taxon>
        <taxon>CS clade</taxon>
        <taxon>Sphaeropleales</taxon>
        <taxon>Selenastraceae</taxon>
        <taxon>Monoraphidium</taxon>
    </lineage>
</organism>
<dbReference type="EMBL" id="KK103001">
    <property type="protein sequence ID" value="KIY96441.1"/>
    <property type="molecule type" value="Genomic_DNA"/>
</dbReference>
<feature type="region of interest" description="Disordered" evidence="1">
    <location>
        <begin position="29"/>
        <end position="71"/>
    </location>
</feature>
<dbReference type="KEGG" id="mng:MNEG_11522"/>
<name>A0A0D2M595_9CHLO</name>
<feature type="compositionally biased region" description="Low complexity" evidence="1">
    <location>
        <begin position="45"/>
        <end position="55"/>
    </location>
</feature>
<keyword evidence="3" id="KW-1185">Reference proteome</keyword>
<dbReference type="RefSeq" id="XP_013895461.1">
    <property type="nucleotide sequence ID" value="XM_014040007.1"/>
</dbReference>
<protein>
    <submittedName>
        <fullName evidence="2">Uncharacterized protein</fullName>
    </submittedName>
</protein>
<reference evidence="2 3" key="1">
    <citation type="journal article" date="2013" name="BMC Genomics">
        <title>Reconstruction of the lipid metabolism for the microalga Monoraphidium neglectum from its genome sequence reveals characteristics suitable for biofuel production.</title>
        <authorList>
            <person name="Bogen C."/>
            <person name="Al-Dilaimi A."/>
            <person name="Albersmeier A."/>
            <person name="Wichmann J."/>
            <person name="Grundmann M."/>
            <person name="Rupp O."/>
            <person name="Lauersen K.J."/>
            <person name="Blifernez-Klassen O."/>
            <person name="Kalinowski J."/>
            <person name="Goesmann A."/>
            <person name="Mussgnug J.H."/>
            <person name="Kruse O."/>
        </authorList>
    </citation>
    <scope>NUCLEOTIDE SEQUENCE [LARGE SCALE GENOMIC DNA]</scope>
    <source>
        <strain evidence="2 3">SAG 48.87</strain>
    </source>
</reference>
<proteinExistence type="predicted"/>
<gene>
    <name evidence="2" type="ORF">MNEG_11522</name>
</gene>
<evidence type="ECO:0000313" key="3">
    <source>
        <dbReference type="Proteomes" id="UP000054498"/>
    </source>
</evidence>
<dbReference type="GeneID" id="25728793"/>
<accession>A0A0D2M595</accession>
<sequence>MRAEDALQAELREIGGAEAFEGAAAIAPAGGGRRRSTNGACNTLGGAAAPPATEGPRARRPSVHNNLMGEPGALGVGEGQAGAVGLAGSVVALLRGKK</sequence>
<dbReference type="Proteomes" id="UP000054498">
    <property type="component" value="Unassembled WGS sequence"/>
</dbReference>